<evidence type="ECO:0000313" key="3">
    <source>
        <dbReference type="Proteomes" id="UP000016566"/>
    </source>
</evidence>
<dbReference type="Pfam" id="PF00702">
    <property type="entry name" value="Hydrolase"/>
    <property type="match status" value="1"/>
</dbReference>
<sequence>MGTPGTGVGTRASGPLFPFHRALQRVLVPLGEIHHLRHLGFGDLVGEYADHGEPLLVHGQHDLEGLRVAQPEEPLKHMHDEFHRRVVVVEDQHLVEGRTLGLGACLDLDAGQVVAVIASTGPRHACRHLRHHSRRRALHRHPLSDHLGLGPAALPISLWLRYICAPCPVKSPALAWSAAMPDRWTIAFDADDTLWHNERFFRSTQARFVELLRDHAREDQLRERLLAAERRNLGRYGFGVKGFVLSMIETAIEVSEARVPATAIGEIMDLGREMLAHPIELLPGVEQAIAALSHEARLVLVTKGDLLDQERKLAQSGLGEAFEAVEIVSDKTAPVYAAIFARYAIRPDRAVMVGNSLKSDVLPVIEAGGWGVHVPSETTWELEHAEPPEAHPRFRRIDSLVALPAMVAELRA</sequence>
<dbReference type="SFLD" id="SFLDS00003">
    <property type="entry name" value="Haloacid_Dehalogenase"/>
    <property type="match status" value="1"/>
</dbReference>
<keyword evidence="1 2" id="KW-0378">Hydrolase</keyword>
<dbReference type="GO" id="GO:0016787">
    <property type="term" value="F:hydrolase activity"/>
    <property type="evidence" value="ECO:0007669"/>
    <property type="project" value="UniProtKB-KW"/>
</dbReference>
<dbReference type="EMBL" id="BATB01000023">
    <property type="protein sequence ID" value="GAD55905.1"/>
    <property type="molecule type" value="Genomic_DNA"/>
</dbReference>
<dbReference type="PANTHER" id="PTHR43316:SF8">
    <property type="entry name" value="HAD FAMILY HYDROLASE"/>
    <property type="match status" value="1"/>
</dbReference>
<name>U2Z3F8_9RHOB</name>
<protein>
    <submittedName>
        <fullName evidence="2">Hydrolase, haloacid delahogenase-like family</fullName>
    </submittedName>
</protein>
<gene>
    <name evidence="2" type="ORF">MBELCI_1957</name>
</gene>
<dbReference type="SFLD" id="SFLDG01129">
    <property type="entry name" value="C1.5:_HAD__Beta-PGM__Phosphata"/>
    <property type="match status" value="1"/>
</dbReference>
<dbReference type="AlphaFoldDB" id="U2Z3F8"/>
<reference evidence="2" key="1">
    <citation type="journal article" date="2013" name="Genome Announc.">
        <title>Draft Genome Sequence of Loktanella cinnabarina LL-001T, Isolated from Deep-Sea Floor Sediment.</title>
        <authorList>
            <person name="Nishi S."/>
            <person name="Tsubouchi T."/>
            <person name="Takaki Y."/>
            <person name="Koyanagi R."/>
            <person name="Satoh N."/>
            <person name="Maruyama T."/>
            <person name="Hatada Y."/>
        </authorList>
    </citation>
    <scope>NUCLEOTIDE SEQUENCE [LARGE SCALE GENOMIC DNA]</scope>
    <source>
        <strain evidence="2">LL-001</strain>
    </source>
</reference>
<dbReference type="eggNOG" id="COG1011">
    <property type="taxonomic scope" value="Bacteria"/>
</dbReference>
<evidence type="ECO:0000256" key="1">
    <source>
        <dbReference type="ARBA" id="ARBA00022801"/>
    </source>
</evidence>
<organism evidence="2 3">
    <name type="scientific">Limimaricola cinnabarinus LL-001</name>
    <dbReference type="NCBI Taxonomy" id="1337093"/>
    <lineage>
        <taxon>Bacteria</taxon>
        <taxon>Pseudomonadati</taxon>
        <taxon>Pseudomonadota</taxon>
        <taxon>Alphaproteobacteria</taxon>
        <taxon>Rhodobacterales</taxon>
        <taxon>Paracoccaceae</taxon>
        <taxon>Limimaricola</taxon>
    </lineage>
</organism>
<dbReference type="CDD" id="cd07515">
    <property type="entry name" value="HAD-like"/>
    <property type="match status" value="1"/>
</dbReference>
<proteinExistence type="predicted"/>
<dbReference type="Proteomes" id="UP000016566">
    <property type="component" value="Unassembled WGS sequence"/>
</dbReference>
<accession>U2Z3F8</accession>
<dbReference type="Gene3D" id="1.10.150.240">
    <property type="entry name" value="Putative phosphatase, domain 2"/>
    <property type="match status" value="1"/>
</dbReference>
<dbReference type="STRING" id="1337093.MBELCI_1957"/>
<dbReference type="InterPro" id="IPR023198">
    <property type="entry name" value="PGP-like_dom2"/>
</dbReference>
<dbReference type="SUPFAM" id="SSF56784">
    <property type="entry name" value="HAD-like"/>
    <property type="match status" value="1"/>
</dbReference>
<dbReference type="Gene3D" id="3.40.50.1000">
    <property type="entry name" value="HAD superfamily/HAD-like"/>
    <property type="match status" value="1"/>
</dbReference>
<dbReference type="InterPro" id="IPR023214">
    <property type="entry name" value="HAD_sf"/>
</dbReference>
<comment type="caution">
    <text evidence="2">The sequence shown here is derived from an EMBL/GenBank/DDBJ whole genome shotgun (WGS) entry which is preliminary data.</text>
</comment>
<keyword evidence="3" id="KW-1185">Reference proteome</keyword>
<dbReference type="PANTHER" id="PTHR43316">
    <property type="entry name" value="HYDROLASE, HALOACID DELAHOGENASE-RELATED"/>
    <property type="match status" value="1"/>
</dbReference>
<evidence type="ECO:0000313" key="2">
    <source>
        <dbReference type="EMBL" id="GAD55905.1"/>
    </source>
</evidence>
<dbReference type="InterPro" id="IPR051540">
    <property type="entry name" value="S-2-haloacid_dehalogenase"/>
</dbReference>
<dbReference type="InterPro" id="IPR036412">
    <property type="entry name" value="HAD-like_sf"/>
</dbReference>